<dbReference type="GO" id="GO:0016020">
    <property type="term" value="C:membrane"/>
    <property type="evidence" value="ECO:0007669"/>
    <property type="project" value="UniProtKB-SubCell"/>
</dbReference>
<organism evidence="7">
    <name type="scientific">Brassica cretica</name>
    <name type="common">Mustard</name>
    <dbReference type="NCBI Taxonomy" id="69181"/>
    <lineage>
        <taxon>Eukaryota</taxon>
        <taxon>Viridiplantae</taxon>
        <taxon>Streptophyta</taxon>
        <taxon>Embryophyta</taxon>
        <taxon>Tracheophyta</taxon>
        <taxon>Spermatophyta</taxon>
        <taxon>Magnoliopsida</taxon>
        <taxon>eudicotyledons</taxon>
        <taxon>Gunneridae</taxon>
        <taxon>Pentapetalae</taxon>
        <taxon>rosids</taxon>
        <taxon>malvids</taxon>
        <taxon>Brassicales</taxon>
        <taxon>Brassicaceae</taxon>
        <taxon>Brassiceae</taxon>
        <taxon>Brassica</taxon>
    </lineage>
</organism>
<accession>A0A8S9FIH2</accession>
<evidence type="ECO:0000256" key="6">
    <source>
        <dbReference type="ARBA" id="ARBA00023136"/>
    </source>
</evidence>
<dbReference type="GO" id="GO:0004497">
    <property type="term" value="F:monooxygenase activity"/>
    <property type="evidence" value="ECO:0007669"/>
    <property type="project" value="InterPro"/>
</dbReference>
<evidence type="ECO:0000256" key="3">
    <source>
        <dbReference type="ARBA" id="ARBA00022692"/>
    </source>
</evidence>
<dbReference type="SUPFAM" id="SSF48264">
    <property type="entry name" value="Cytochrome P450"/>
    <property type="match status" value="1"/>
</dbReference>
<evidence type="ECO:0000256" key="5">
    <source>
        <dbReference type="ARBA" id="ARBA00023002"/>
    </source>
</evidence>
<dbReference type="GO" id="GO:0016705">
    <property type="term" value="F:oxidoreductase activity, acting on paired donors, with incorporation or reduction of molecular oxygen"/>
    <property type="evidence" value="ECO:0007669"/>
    <property type="project" value="InterPro"/>
</dbReference>
<comment type="subcellular location">
    <subcellularLocation>
        <location evidence="1">Membrane</location>
        <topology evidence="1">Single-pass membrane protein</topology>
    </subcellularLocation>
</comment>
<proteinExistence type="inferred from homology"/>
<gene>
    <name evidence="7" type="ORF">F2Q70_00033372</name>
</gene>
<evidence type="ECO:0000256" key="1">
    <source>
        <dbReference type="ARBA" id="ARBA00004167"/>
    </source>
</evidence>
<reference evidence="7" key="1">
    <citation type="submission" date="2019-12" db="EMBL/GenBank/DDBJ databases">
        <title>Genome sequencing and annotation of Brassica cretica.</title>
        <authorList>
            <person name="Studholme D.J."/>
            <person name="Sarris P.F."/>
        </authorList>
    </citation>
    <scope>NUCLEOTIDE SEQUENCE</scope>
    <source>
        <strain evidence="7">PFS-102/07</strain>
        <tissue evidence="7">Leaf</tissue>
    </source>
</reference>
<dbReference type="Gene3D" id="1.10.630.10">
    <property type="entry name" value="Cytochrome P450"/>
    <property type="match status" value="1"/>
</dbReference>
<dbReference type="InterPro" id="IPR036396">
    <property type="entry name" value="Cyt_P450_sf"/>
</dbReference>
<dbReference type="GO" id="GO:0020037">
    <property type="term" value="F:heme binding"/>
    <property type="evidence" value="ECO:0007669"/>
    <property type="project" value="InterPro"/>
</dbReference>
<dbReference type="PANTHER" id="PTHR47956">
    <property type="entry name" value="CYTOCHROME P450 71B11-RELATED"/>
    <property type="match status" value="1"/>
</dbReference>
<keyword evidence="3" id="KW-0812">Transmembrane</keyword>
<dbReference type="GO" id="GO:0005506">
    <property type="term" value="F:iron ion binding"/>
    <property type="evidence" value="ECO:0007669"/>
    <property type="project" value="InterPro"/>
</dbReference>
<keyword evidence="5" id="KW-0560">Oxidoreductase</keyword>
<name>A0A8S9FIH2_BRACR</name>
<dbReference type="PRINTS" id="PR00463">
    <property type="entry name" value="EP450I"/>
</dbReference>
<keyword evidence="6" id="KW-0472">Membrane</keyword>
<dbReference type="AlphaFoldDB" id="A0A8S9FIH2"/>
<sequence length="125" mass="13867">MIWAMTELAKNPRVMRKAQEEIRNTLGLKKESITEEDIDKVDYLKLIIKETFRLHPALPLLLITIFIPGWTIGRDPGGDLTHLLNLPPRLDSSVKNRAAGAAFSCADMPARNSMAEALSTNGAQL</sequence>
<evidence type="ECO:0000256" key="4">
    <source>
        <dbReference type="ARBA" id="ARBA00022989"/>
    </source>
</evidence>
<dbReference type="PANTHER" id="PTHR47956:SF93">
    <property type="entry name" value="CYTOCHROME P450 71B2"/>
    <property type="match status" value="1"/>
</dbReference>
<evidence type="ECO:0000256" key="2">
    <source>
        <dbReference type="ARBA" id="ARBA00010617"/>
    </source>
</evidence>
<dbReference type="InterPro" id="IPR001128">
    <property type="entry name" value="Cyt_P450"/>
</dbReference>
<dbReference type="InterPro" id="IPR050193">
    <property type="entry name" value="Cytochrome_P450_71"/>
</dbReference>
<dbReference type="Pfam" id="PF00067">
    <property type="entry name" value="p450"/>
    <property type="match status" value="1"/>
</dbReference>
<comment type="similarity">
    <text evidence="2">Belongs to the cytochrome P450 family.</text>
</comment>
<dbReference type="InterPro" id="IPR002401">
    <property type="entry name" value="Cyt_P450_E_grp-I"/>
</dbReference>
<keyword evidence="4" id="KW-1133">Transmembrane helix</keyword>
<protein>
    <submittedName>
        <fullName evidence="7">Uncharacterized protein</fullName>
    </submittedName>
</protein>
<dbReference type="EMBL" id="QGKY02002305">
    <property type="protein sequence ID" value="KAF2530562.1"/>
    <property type="molecule type" value="Genomic_DNA"/>
</dbReference>
<comment type="caution">
    <text evidence="7">The sequence shown here is derived from an EMBL/GenBank/DDBJ whole genome shotgun (WGS) entry which is preliminary data.</text>
</comment>
<evidence type="ECO:0000313" key="7">
    <source>
        <dbReference type="EMBL" id="KAF2530562.1"/>
    </source>
</evidence>